<accession>A0A067PRF1</accession>
<evidence type="ECO:0000256" key="1">
    <source>
        <dbReference type="PROSITE-ProRule" id="PRU00175"/>
    </source>
</evidence>
<keyword evidence="1" id="KW-0479">Metal-binding</keyword>
<dbReference type="EMBL" id="KL197731">
    <property type="protein sequence ID" value="KDQ53887.1"/>
    <property type="molecule type" value="Genomic_DNA"/>
</dbReference>
<dbReference type="SUPFAM" id="SSF57850">
    <property type="entry name" value="RING/U-box"/>
    <property type="match status" value="1"/>
</dbReference>
<keyword evidence="1" id="KW-0862">Zinc</keyword>
<dbReference type="OrthoDB" id="6105938at2759"/>
<keyword evidence="5" id="KW-1185">Reference proteome</keyword>
<protein>
    <recommendedName>
        <fullName evidence="3">RING-type domain-containing protein</fullName>
    </recommendedName>
</protein>
<dbReference type="InterPro" id="IPR001841">
    <property type="entry name" value="Znf_RING"/>
</dbReference>
<keyword evidence="2" id="KW-0175">Coiled coil</keyword>
<dbReference type="HOGENOM" id="CLU_1170790_0_0_1"/>
<evidence type="ECO:0000259" key="3">
    <source>
        <dbReference type="PROSITE" id="PS50089"/>
    </source>
</evidence>
<dbReference type="GO" id="GO:0008270">
    <property type="term" value="F:zinc ion binding"/>
    <property type="evidence" value="ECO:0007669"/>
    <property type="project" value="UniProtKB-KW"/>
</dbReference>
<evidence type="ECO:0000313" key="4">
    <source>
        <dbReference type="EMBL" id="KDQ53887.1"/>
    </source>
</evidence>
<organism evidence="4 5">
    <name type="scientific">Jaapia argillacea MUCL 33604</name>
    <dbReference type="NCBI Taxonomy" id="933084"/>
    <lineage>
        <taxon>Eukaryota</taxon>
        <taxon>Fungi</taxon>
        <taxon>Dikarya</taxon>
        <taxon>Basidiomycota</taxon>
        <taxon>Agaricomycotina</taxon>
        <taxon>Agaricomycetes</taxon>
        <taxon>Agaricomycetidae</taxon>
        <taxon>Jaapiales</taxon>
        <taxon>Jaapiaceae</taxon>
        <taxon>Jaapia</taxon>
    </lineage>
</organism>
<feature type="coiled-coil region" evidence="2">
    <location>
        <begin position="104"/>
        <end position="131"/>
    </location>
</feature>
<reference evidence="5" key="1">
    <citation type="journal article" date="2014" name="Proc. Natl. Acad. Sci. U.S.A.">
        <title>Extensive sampling of basidiomycete genomes demonstrates inadequacy of the white-rot/brown-rot paradigm for wood decay fungi.</title>
        <authorList>
            <person name="Riley R."/>
            <person name="Salamov A.A."/>
            <person name="Brown D.W."/>
            <person name="Nagy L.G."/>
            <person name="Floudas D."/>
            <person name="Held B.W."/>
            <person name="Levasseur A."/>
            <person name="Lombard V."/>
            <person name="Morin E."/>
            <person name="Otillar R."/>
            <person name="Lindquist E.A."/>
            <person name="Sun H."/>
            <person name="LaButti K.M."/>
            <person name="Schmutz J."/>
            <person name="Jabbour D."/>
            <person name="Luo H."/>
            <person name="Baker S.E."/>
            <person name="Pisabarro A.G."/>
            <person name="Walton J.D."/>
            <person name="Blanchette R.A."/>
            <person name="Henrissat B."/>
            <person name="Martin F."/>
            <person name="Cullen D."/>
            <person name="Hibbett D.S."/>
            <person name="Grigoriev I.V."/>
        </authorList>
    </citation>
    <scope>NUCLEOTIDE SEQUENCE [LARGE SCALE GENOMIC DNA]</scope>
    <source>
        <strain evidence="5">MUCL 33604</strain>
    </source>
</reference>
<gene>
    <name evidence="4" type="ORF">JAAARDRAFT_136332</name>
</gene>
<sequence length="237" mass="26379">MLTLNTGSVCDVCAEEYGPHRRPHSITCGHVLCAACCDTIIEKTSPRLTPVCPFCREQFTSDSIRLIRLDFTSSGVSTPRRFPNSLEANEVFNEDLVDDRAYSFDSVQGRVATARAEARRLEDKVAKVAHKKCSVEEVHTLHEELTKWLQSEVKTDDQVSAALKSLSIPTRLKIDRKLLSHQTSSLHLSAALLRAILLNHLAHSEATKAARSLESSLRARIDDLEMSKAKLEGELTK</sequence>
<name>A0A067PRF1_9AGAM</name>
<evidence type="ECO:0000313" key="5">
    <source>
        <dbReference type="Proteomes" id="UP000027265"/>
    </source>
</evidence>
<feature type="domain" description="RING-type" evidence="3">
    <location>
        <begin position="10"/>
        <end position="56"/>
    </location>
</feature>
<dbReference type="STRING" id="933084.A0A067PRF1"/>
<dbReference type="InParanoid" id="A0A067PRF1"/>
<dbReference type="Proteomes" id="UP000027265">
    <property type="component" value="Unassembled WGS sequence"/>
</dbReference>
<keyword evidence="1" id="KW-0863">Zinc-finger</keyword>
<evidence type="ECO:0000256" key="2">
    <source>
        <dbReference type="SAM" id="Coils"/>
    </source>
</evidence>
<proteinExistence type="predicted"/>
<dbReference type="InterPro" id="IPR013083">
    <property type="entry name" value="Znf_RING/FYVE/PHD"/>
</dbReference>
<dbReference type="PROSITE" id="PS50089">
    <property type="entry name" value="ZF_RING_2"/>
    <property type="match status" value="1"/>
</dbReference>
<dbReference type="AlphaFoldDB" id="A0A067PRF1"/>
<dbReference type="Gene3D" id="3.30.40.10">
    <property type="entry name" value="Zinc/RING finger domain, C3HC4 (zinc finger)"/>
    <property type="match status" value="1"/>
</dbReference>